<proteinExistence type="predicted"/>
<name>A0A0C3H891_OIDMZ</name>
<evidence type="ECO:0000313" key="1">
    <source>
        <dbReference type="EMBL" id="KIN04461.1"/>
    </source>
</evidence>
<dbReference type="HOGENOM" id="CLU_2997048_0_0_1"/>
<reference evidence="1 2" key="1">
    <citation type="submission" date="2014-04" db="EMBL/GenBank/DDBJ databases">
        <authorList>
            <consortium name="DOE Joint Genome Institute"/>
            <person name="Kuo A."/>
            <person name="Martino E."/>
            <person name="Perotto S."/>
            <person name="Kohler A."/>
            <person name="Nagy L.G."/>
            <person name="Floudas D."/>
            <person name="Copeland A."/>
            <person name="Barry K.W."/>
            <person name="Cichocki N."/>
            <person name="Veneault-Fourrey C."/>
            <person name="LaButti K."/>
            <person name="Lindquist E.A."/>
            <person name="Lipzen A."/>
            <person name="Lundell T."/>
            <person name="Morin E."/>
            <person name="Murat C."/>
            <person name="Sun H."/>
            <person name="Tunlid A."/>
            <person name="Henrissat B."/>
            <person name="Grigoriev I.V."/>
            <person name="Hibbett D.S."/>
            <person name="Martin F."/>
            <person name="Nordberg H.P."/>
            <person name="Cantor M.N."/>
            <person name="Hua S.X."/>
        </authorList>
    </citation>
    <scope>NUCLEOTIDE SEQUENCE [LARGE SCALE GENOMIC DNA]</scope>
    <source>
        <strain evidence="1 2">Zn</strain>
    </source>
</reference>
<dbReference type="AlphaFoldDB" id="A0A0C3H891"/>
<accession>A0A0C3H891</accession>
<gene>
    <name evidence="1" type="ORF">OIDMADRAFT_17516</name>
</gene>
<dbReference type="Proteomes" id="UP000054321">
    <property type="component" value="Unassembled WGS sequence"/>
</dbReference>
<organism evidence="1 2">
    <name type="scientific">Oidiodendron maius (strain Zn)</name>
    <dbReference type="NCBI Taxonomy" id="913774"/>
    <lineage>
        <taxon>Eukaryota</taxon>
        <taxon>Fungi</taxon>
        <taxon>Dikarya</taxon>
        <taxon>Ascomycota</taxon>
        <taxon>Pezizomycotina</taxon>
        <taxon>Leotiomycetes</taxon>
        <taxon>Leotiomycetes incertae sedis</taxon>
        <taxon>Myxotrichaceae</taxon>
        <taxon>Oidiodendron</taxon>
    </lineage>
</organism>
<reference evidence="2" key="2">
    <citation type="submission" date="2015-01" db="EMBL/GenBank/DDBJ databases">
        <title>Evolutionary Origins and Diversification of the Mycorrhizal Mutualists.</title>
        <authorList>
            <consortium name="DOE Joint Genome Institute"/>
            <consortium name="Mycorrhizal Genomics Consortium"/>
            <person name="Kohler A."/>
            <person name="Kuo A."/>
            <person name="Nagy L.G."/>
            <person name="Floudas D."/>
            <person name="Copeland A."/>
            <person name="Barry K.W."/>
            <person name="Cichocki N."/>
            <person name="Veneault-Fourrey C."/>
            <person name="LaButti K."/>
            <person name="Lindquist E.A."/>
            <person name="Lipzen A."/>
            <person name="Lundell T."/>
            <person name="Morin E."/>
            <person name="Murat C."/>
            <person name="Riley R."/>
            <person name="Ohm R."/>
            <person name="Sun H."/>
            <person name="Tunlid A."/>
            <person name="Henrissat B."/>
            <person name="Grigoriev I.V."/>
            <person name="Hibbett D.S."/>
            <person name="Martin F."/>
        </authorList>
    </citation>
    <scope>NUCLEOTIDE SEQUENCE [LARGE SCALE GENOMIC DNA]</scope>
    <source>
        <strain evidence="2">Zn</strain>
    </source>
</reference>
<protein>
    <submittedName>
        <fullName evidence="1">Uncharacterized protein</fullName>
    </submittedName>
</protein>
<dbReference type="InParanoid" id="A0A0C3H891"/>
<sequence>MRHHMYLESCGIPSHPPRAAAGSFQTLNASYIVEALVIYLLAQTRWPIAVPARPSDY</sequence>
<keyword evidence="2" id="KW-1185">Reference proteome</keyword>
<dbReference type="EMBL" id="KN832872">
    <property type="protein sequence ID" value="KIN04461.1"/>
    <property type="molecule type" value="Genomic_DNA"/>
</dbReference>
<evidence type="ECO:0000313" key="2">
    <source>
        <dbReference type="Proteomes" id="UP000054321"/>
    </source>
</evidence>